<dbReference type="SUPFAM" id="SSF51735">
    <property type="entry name" value="NAD(P)-binding Rossmann-fold domains"/>
    <property type="match status" value="1"/>
</dbReference>
<reference evidence="5 6" key="1">
    <citation type="journal article" date="2019" name="Nat. Ecol. Evol.">
        <title>Megaphylogeny resolves global patterns of mushroom evolution.</title>
        <authorList>
            <person name="Varga T."/>
            <person name="Krizsan K."/>
            <person name="Foldi C."/>
            <person name="Dima B."/>
            <person name="Sanchez-Garcia M."/>
            <person name="Sanchez-Ramirez S."/>
            <person name="Szollosi G.J."/>
            <person name="Szarkandi J.G."/>
            <person name="Papp V."/>
            <person name="Albert L."/>
            <person name="Andreopoulos W."/>
            <person name="Angelini C."/>
            <person name="Antonin V."/>
            <person name="Barry K.W."/>
            <person name="Bougher N.L."/>
            <person name="Buchanan P."/>
            <person name="Buyck B."/>
            <person name="Bense V."/>
            <person name="Catcheside P."/>
            <person name="Chovatia M."/>
            <person name="Cooper J."/>
            <person name="Damon W."/>
            <person name="Desjardin D."/>
            <person name="Finy P."/>
            <person name="Geml J."/>
            <person name="Haridas S."/>
            <person name="Hughes K."/>
            <person name="Justo A."/>
            <person name="Karasinski D."/>
            <person name="Kautmanova I."/>
            <person name="Kiss B."/>
            <person name="Kocsube S."/>
            <person name="Kotiranta H."/>
            <person name="LaButti K.M."/>
            <person name="Lechner B.E."/>
            <person name="Liimatainen K."/>
            <person name="Lipzen A."/>
            <person name="Lukacs Z."/>
            <person name="Mihaltcheva S."/>
            <person name="Morgado L.N."/>
            <person name="Niskanen T."/>
            <person name="Noordeloos M.E."/>
            <person name="Ohm R.A."/>
            <person name="Ortiz-Santana B."/>
            <person name="Ovrebo C."/>
            <person name="Racz N."/>
            <person name="Riley R."/>
            <person name="Savchenko A."/>
            <person name="Shiryaev A."/>
            <person name="Soop K."/>
            <person name="Spirin V."/>
            <person name="Szebenyi C."/>
            <person name="Tomsovsky M."/>
            <person name="Tulloss R.E."/>
            <person name="Uehling J."/>
            <person name="Grigoriev I.V."/>
            <person name="Vagvolgyi C."/>
            <person name="Papp T."/>
            <person name="Martin F.M."/>
            <person name="Miettinen O."/>
            <person name="Hibbett D.S."/>
            <person name="Nagy L.G."/>
        </authorList>
    </citation>
    <scope>NUCLEOTIDE SEQUENCE [LARGE SCALE GENOMIC DNA]</scope>
    <source>
        <strain evidence="5 6">CBS 962.96</strain>
    </source>
</reference>
<evidence type="ECO:0000313" key="6">
    <source>
        <dbReference type="Proteomes" id="UP000297245"/>
    </source>
</evidence>
<dbReference type="InterPro" id="IPR008030">
    <property type="entry name" value="NmrA-like"/>
</dbReference>
<dbReference type="PANTHER" id="PTHR47706:SF9">
    <property type="entry name" value="NMRA-LIKE DOMAIN-CONTAINING PROTEIN-RELATED"/>
    <property type="match status" value="1"/>
</dbReference>
<evidence type="ECO:0000256" key="3">
    <source>
        <dbReference type="SAM" id="MobiDB-lite"/>
    </source>
</evidence>
<dbReference type="InterPro" id="IPR036291">
    <property type="entry name" value="NAD(P)-bd_dom_sf"/>
</dbReference>
<name>A0A4S8M7M4_DENBC</name>
<keyword evidence="2" id="KW-0560">Oxidoreductase</keyword>
<feature type="region of interest" description="Disordered" evidence="3">
    <location>
        <begin position="255"/>
        <end position="281"/>
    </location>
</feature>
<protein>
    <recommendedName>
        <fullName evidence="4">NmrA-like domain-containing protein</fullName>
    </recommendedName>
</protein>
<keyword evidence="1" id="KW-0521">NADP</keyword>
<proteinExistence type="predicted"/>
<dbReference type="Pfam" id="PF05368">
    <property type="entry name" value="NmrA"/>
    <property type="match status" value="1"/>
</dbReference>
<evidence type="ECO:0000256" key="2">
    <source>
        <dbReference type="ARBA" id="ARBA00023002"/>
    </source>
</evidence>
<organism evidence="5 6">
    <name type="scientific">Dendrothele bispora (strain CBS 962.96)</name>
    <dbReference type="NCBI Taxonomy" id="1314807"/>
    <lineage>
        <taxon>Eukaryota</taxon>
        <taxon>Fungi</taxon>
        <taxon>Dikarya</taxon>
        <taxon>Basidiomycota</taxon>
        <taxon>Agaricomycotina</taxon>
        <taxon>Agaricomycetes</taxon>
        <taxon>Agaricomycetidae</taxon>
        <taxon>Agaricales</taxon>
        <taxon>Agaricales incertae sedis</taxon>
        <taxon>Dendrothele</taxon>
    </lineage>
</organism>
<dbReference type="InterPro" id="IPR051609">
    <property type="entry name" value="NmrA/Isoflavone_reductase-like"/>
</dbReference>
<evidence type="ECO:0000313" key="5">
    <source>
        <dbReference type="EMBL" id="THU98071.1"/>
    </source>
</evidence>
<evidence type="ECO:0000256" key="1">
    <source>
        <dbReference type="ARBA" id="ARBA00022857"/>
    </source>
</evidence>
<sequence>MAQNSATYKSFVILGNNDSLSPWIIDALAKQPGVTTLIILSRSTLSSASSKPLPSPAKLVQADYDNHDSLVQILKEHATDVVISTVGQTVITDTQKKAASAAKEAGVKLFFPPEYGVVTYRLGGKGQGFMSEKDEFSDESDLIELPYARVFTGIWLRWIPWLTGLDANGKINILKGKGDTPISTTAEEDISGFIAYVCTNLSPSELANARFRLEGERLTAKQIASRLNKPVEYVDIIHGEASEVRTTVATECEHGAGSTGWNHDLNGDNDPNGPEGAGSGNRFWKGHVWKKIEDVLQL</sequence>
<dbReference type="Gene3D" id="3.40.50.720">
    <property type="entry name" value="NAD(P)-binding Rossmann-like Domain"/>
    <property type="match status" value="1"/>
</dbReference>
<dbReference type="EMBL" id="ML179143">
    <property type="protein sequence ID" value="THU98071.1"/>
    <property type="molecule type" value="Genomic_DNA"/>
</dbReference>
<gene>
    <name evidence="5" type="ORF">K435DRAFT_753276</name>
</gene>
<feature type="domain" description="NmrA-like" evidence="4">
    <location>
        <begin position="24"/>
        <end position="232"/>
    </location>
</feature>
<dbReference type="GO" id="GO:0016491">
    <property type="term" value="F:oxidoreductase activity"/>
    <property type="evidence" value="ECO:0007669"/>
    <property type="project" value="UniProtKB-KW"/>
</dbReference>
<keyword evidence="6" id="KW-1185">Reference proteome</keyword>
<dbReference type="Proteomes" id="UP000297245">
    <property type="component" value="Unassembled WGS sequence"/>
</dbReference>
<dbReference type="PANTHER" id="PTHR47706">
    <property type="entry name" value="NMRA-LIKE FAMILY PROTEIN"/>
    <property type="match status" value="1"/>
</dbReference>
<evidence type="ECO:0000259" key="4">
    <source>
        <dbReference type="Pfam" id="PF05368"/>
    </source>
</evidence>
<dbReference type="Gene3D" id="3.90.25.10">
    <property type="entry name" value="UDP-galactose 4-epimerase, domain 1"/>
    <property type="match status" value="1"/>
</dbReference>
<accession>A0A4S8M7M4</accession>
<dbReference type="AlphaFoldDB" id="A0A4S8M7M4"/>
<dbReference type="OrthoDB" id="5283654at2759"/>